<dbReference type="InterPro" id="IPR007685">
    <property type="entry name" value="RelA_SpoT"/>
</dbReference>
<dbReference type="Gene3D" id="3.10.20.30">
    <property type="match status" value="1"/>
</dbReference>
<accession>A0A0B6WXU9</accession>
<dbReference type="InterPro" id="IPR004811">
    <property type="entry name" value="RelA/Spo_fam"/>
</dbReference>
<dbReference type="NCBIfam" id="TIGR00691">
    <property type="entry name" value="spoT_relA"/>
    <property type="match status" value="1"/>
</dbReference>
<dbReference type="GO" id="GO:0008893">
    <property type="term" value="F:guanosine-3',5'-bis(diphosphate) 3'-diphosphatase activity"/>
    <property type="evidence" value="ECO:0007669"/>
    <property type="project" value="TreeGrafter"/>
</dbReference>
<keyword evidence="5" id="KW-0808">Transferase</keyword>
<dbReference type="CDD" id="cd05399">
    <property type="entry name" value="NT_Rel-Spo_like"/>
    <property type="match status" value="1"/>
</dbReference>
<dbReference type="SUPFAM" id="SSF81301">
    <property type="entry name" value="Nucleotidyltransferase"/>
    <property type="match status" value="1"/>
</dbReference>
<dbReference type="PANTHER" id="PTHR21262:SF36">
    <property type="entry name" value="BIFUNCTIONAL (P)PPGPP SYNTHASE_HYDROLASE SPOT"/>
    <property type="match status" value="1"/>
</dbReference>
<dbReference type="InterPro" id="IPR012675">
    <property type="entry name" value="Beta-grasp_dom_sf"/>
</dbReference>
<comment type="function">
    <text evidence="1">In eubacteria ppGpp (guanosine 3'-diphosphate 5'-diphosphate) is a mediator of the stringent response that coordinates a variety of cellular activities in response to changes in nutritional abundance.</text>
</comment>
<comment type="similarity">
    <text evidence="1">Belongs to the relA/spoT family.</text>
</comment>
<dbReference type="RefSeq" id="WP_041975061.1">
    <property type="nucleotide sequence ID" value="NZ_CBXV010000004.1"/>
</dbReference>
<dbReference type="PROSITE" id="PS51671">
    <property type="entry name" value="ACT"/>
    <property type="match status" value="1"/>
</dbReference>
<dbReference type="SUPFAM" id="SSF55021">
    <property type="entry name" value="ACT-like"/>
    <property type="match status" value="1"/>
</dbReference>
<sequence length="733" mass="83603">MIRIGDVIEKVRQNHPQADLDLLRRAYFFSARHHQGQVRASGEPYLTHPLEVANILAEMRLDEVSVATGLLHDVVEDTLVDLETIRQYFGDEIAHLVDGVTKIAQISHASREERQAENVRKMLLAMVDDVRVVLVKLADRLHNMRTLHHLPVEKQRRIAQETLDIYAPIAHRLGMGRLRGELEDLAFKHLYPEEYRALAEQLEKRRPEHEAFLNQVRARIEEKLREAEIPFVRVEGRVKRLYSIWKKLKRQHIELDQVYDLVAARIITPGNEIRHCYAALGVIHHTWHPIPGRIKDWIATPRDNLYQSLHTSVIGNEGQPFEVQIRTEEMHRIAEEGVAAHWKYKEGKRGTHEDDAAFQWLRSLIEWTQEVKDSRDFLESLKLDLYPKDVYAFTPKGKVIQLPRGATPVDFAYAIHSEVGHTCTGARINGRMVPLRTQIQNGDVVEIITSPNAHPSRDWLNFVVTSRARSRIRHWVAEQQRAESIELGRKLLEKEAARFQLSAKKMLNDASGELKRVASEYGYGRIEDLLAAIGYGKLIPRNVIAKYLGPERFAELEQKKESKLRTSVREGVQAVKRLMRVGDDAIVVRGVDDLLITRARCCNPIYGEEIIGYVTRGKGVTVHARHCRNVQQLMANPERIVEVEWAGQVNAAVYPVKLLAITENRTGMLAGITSAISDIKTSIRDARATVSADNRGYIEVTVEVFDLKHLDRVIRSIRSVPGVIDVERVNGAG</sequence>
<dbReference type="InterPro" id="IPR002912">
    <property type="entry name" value="ACT_dom"/>
</dbReference>
<evidence type="ECO:0000313" key="6">
    <source>
        <dbReference type="Proteomes" id="UP000031518"/>
    </source>
</evidence>
<dbReference type="InterPro" id="IPR043519">
    <property type="entry name" value="NT_sf"/>
</dbReference>
<dbReference type="InterPro" id="IPR012676">
    <property type="entry name" value="TGS-like"/>
</dbReference>
<dbReference type="CDD" id="cd04876">
    <property type="entry name" value="ACT_RelA-SpoT"/>
    <property type="match status" value="1"/>
</dbReference>
<dbReference type="OrthoDB" id="9805041at2"/>
<dbReference type="PROSITE" id="PS51880">
    <property type="entry name" value="TGS"/>
    <property type="match status" value="1"/>
</dbReference>
<evidence type="ECO:0000313" key="5">
    <source>
        <dbReference type="EMBL" id="CDM65000.1"/>
    </source>
</evidence>
<dbReference type="Pfam" id="PF02824">
    <property type="entry name" value="TGS"/>
    <property type="match status" value="1"/>
</dbReference>
<dbReference type="GO" id="GO:0015949">
    <property type="term" value="P:nucleobase-containing small molecule interconversion"/>
    <property type="evidence" value="ECO:0007669"/>
    <property type="project" value="UniProtKB-ARBA"/>
</dbReference>
<reference evidence="5 6" key="1">
    <citation type="submission" date="2013-12" db="EMBL/GenBank/DDBJ databases">
        <authorList>
            <person name="Stott M."/>
        </authorList>
    </citation>
    <scope>NUCLEOTIDE SEQUENCE [LARGE SCALE GENOMIC DNA]</scope>
    <source>
        <strain evidence="5 6">K22</strain>
    </source>
</reference>
<dbReference type="PANTHER" id="PTHR21262">
    <property type="entry name" value="GUANOSINE-3',5'-BIS DIPHOSPHATE 3'-PYROPHOSPHOHYDROLASE"/>
    <property type="match status" value="1"/>
</dbReference>
<dbReference type="GO" id="GO:0005886">
    <property type="term" value="C:plasma membrane"/>
    <property type="evidence" value="ECO:0007669"/>
    <property type="project" value="TreeGrafter"/>
</dbReference>
<feature type="domain" description="TGS" evidence="4">
    <location>
        <begin position="388"/>
        <end position="449"/>
    </location>
</feature>
<feature type="domain" description="ACT" evidence="2">
    <location>
        <begin position="657"/>
        <end position="731"/>
    </location>
</feature>
<gene>
    <name evidence="5" type="ORF">PYK22_00996</name>
</gene>
<keyword evidence="6" id="KW-1185">Reference proteome</keyword>
<dbReference type="InterPro" id="IPR045600">
    <property type="entry name" value="RelA/SpoT_AH_RIS"/>
</dbReference>
<dbReference type="FunFam" id="3.10.20.30:FF:000002">
    <property type="entry name" value="GTP pyrophosphokinase (RelA/SpoT)"/>
    <property type="match status" value="1"/>
</dbReference>
<name>A0A0B6WXU9_9BACT</name>
<evidence type="ECO:0000259" key="3">
    <source>
        <dbReference type="PROSITE" id="PS51831"/>
    </source>
</evidence>
<feature type="domain" description="HD" evidence="3">
    <location>
        <begin position="45"/>
        <end position="144"/>
    </location>
</feature>
<dbReference type="Gene3D" id="3.30.460.10">
    <property type="entry name" value="Beta Polymerase, domain 2"/>
    <property type="match status" value="1"/>
</dbReference>
<organism evidence="5 6">
    <name type="scientific">Pyrinomonas methylaliphatogenes</name>
    <dbReference type="NCBI Taxonomy" id="454194"/>
    <lineage>
        <taxon>Bacteria</taxon>
        <taxon>Pseudomonadati</taxon>
        <taxon>Acidobacteriota</taxon>
        <taxon>Blastocatellia</taxon>
        <taxon>Blastocatellales</taxon>
        <taxon>Pyrinomonadaceae</taxon>
        <taxon>Pyrinomonas</taxon>
    </lineage>
</organism>
<dbReference type="GO" id="GO:0008728">
    <property type="term" value="F:GTP diphosphokinase activity"/>
    <property type="evidence" value="ECO:0007669"/>
    <property type="project" value="UniProtKB-EC"/>
</dbReference>
<dbReference type="Gene3D" id="1.10.3210.10">
    <property type="entry name" value="Hypothetical protein af1432"/>
    <property type="match status" value="1"/>
</dbReference>
<dbReference type="FunFam" id="1.10.3210.10:FF:000001">
    <property type="entry name" value="GTP pyrophosphokinase RelA"/>
    <property type="match status" value="1"/>
</dbReference>
<dbReference type="FunFam" id="3.30.460.10:FF:000001">
    <property type="entry name" value="GTP pyrophosphokinase RelA"/>
    <property type="match status" value="1"/>
</dbReference>
<reference evidence="5 6" key="2">
    <citation type="submission" date="2015-01" db="EMBL/GenBank/DDBJ databases">
        <title>Complete genome sequence of Pyrinomonas methylaliphatogenes type strain K22T.</title>
        <authorList>
            <person name="Lee K.C.Y."/>
            <person name="Power J.F."/>
            <person name="Dunfield P.F."/>
            <person name="Morgan X.C."/>
            <person name="Huttenhower C."/>
            <person name="Stott M.B."/>
        </authorList>
    </citation>
    <scope>NUCLEOTIDE SEQUENCE [LARGE SCALE GENOMIC DNA]</scope>
    <source>
        <strain evidence="5 6">K22</strain>
    </source>
</reference>
<dbReference type="Pfam" id="PF04607">
    <property type="entry name" value="RelA_SpoT"/>
    <property type="match status" value="1"/>
</dbReference>
<dbReference type="CDD" id="cd01668">
    <property type="entry name" value="TGS_RSH"/>
    <property type="match status" value="1"/>
</dbReference>
<dbReference type="InterPro" id="IPR033655">
    <property type="entry name" value="TGS_RelA/SpoT"/>
</dbReference>
<evidence type="ECO:0000256" key="1">
    <source>
        <dbReference type="RuleBase" id="RU003847"/>
    </source>
</evidence>
<dbReference type="CDD" id="cd00077">
    <property type="entry name" value="HDc"/>
    <property type="match status" value="1"/>
</dbReference>
<dbReference type="Pfam" id="PF13328">
    <property type="entry name" value="HD_4"/>
    <property type="match status" value="1"/>
</dbReference>
<dbReference type="Proteomes" id="UP000031518">
    <property type="component" value="Unassembled WGS sequence"/>
</dbReference>
<dbReference type="GO" id="GO:0015969">
    <property type="term" value="P:guanosine tetraphosphate metabolic process"/>
    <property type="evidence" value="ECO:0007669"/>
    <property type="project" value="InterPro"/>
</dbReference>
<dbReference type="PROSITE" id="PS51831">
    <property type="entry name" value="HD"/>
    <property type="match status" value="1"/>
</dbReference>
<dbReference type="AlphaFoldDB" id="A0A0B6WXU9"/>
<dbReference type="SMART" id="SM00954">
    <property type="entry name" value="RelA_SpoT"/>
    <property type="match status" value="1"/>
</dbReference>
<dbReference type="GO" id="GO:0042594">
    <property type="term" value="P:response to starvation"/>
    <property type="evidence" value="ECO:0007669"/>
    <property type="project" value="TreeGrafter"/>
</dbReference>
<dbReference type="SUPFAM" id="SSF81271">
    <property type="entry name" value="TGS-like"/>
    <property type="match status" value="1"/>
</dbReference>
<dbReference type="InterPro" id="IPR003607">
    <property type="entry name" value="HD/PDEase_dom"/>
</dbReference>
<evidence type="ECO:0000259" key="2">
    <source>
        <dbReference type="PROSITE" id="PS51671"/>
    </source>
</evidence>
<dbReference type="EC" id="2.7.6.5" evidence="5"/>
<dbReference type="Pfam" id="PF13291">
    <property type="entry name" value="ACT_4"/>
    <property type="match status" value="1"/>
</dbReference>
<dbReference type="InterPro" id="IPR045865">
    <property type="entry name" value="ACT-like_dom_sf"/>
</dbReference>
<dbReference type="Pfam" id="PF19296">
    <property type="entry name" value="RelA_AH_RIS"/>
    <property type="match status" value="1"/>
</dbReference>
<evidence type="ECO:0000259" key="4">
    <source>
        <dbReference type="PROSITE" id="PS51880"/>
    </source>
</evidence>
<dbReference type="InterPro" id="IPR006674">
    <property type="entry name" value="HD_domain"/>
</dbReference>
<dbReference type="Gene3D" id="3.30.70.260">
    <property type="match status" value="1"/>
</dbReference>
<protein>
    <submittedName>
        <fullName evidence="5">(P)ppGpp synthetase, RelA/SpoT family</fullName>
        <ecNumber evidence="5">2.7.6.5</ecNumber>
    </submittedName>
</protein>
<dbReference type="SUPFAM" id="SSF109604">
    <property type="entry name" value="HD-domain/PDEase-like"/>
    <property type="match status" value="1"/>
</dbReference>
<proteinExistence type="inferred from homology"/>
<dbReference type="SMART" id="SM00471">
    <property type="entry name" value="HDc"/>
    <property type="match status" value="1"/>
</dbReference>
<dbReference type="InterPro" id="IPR004095">
    <property type="entry name" value="TGS"/>
</dbReference>
<dbReference type="STRING" id="454194.PYK22_00996"/>
<dbReference type="EMBL" id="CBXV010000004">
    <property type="protein sequence ID" value="CDM65000.1"/>
    <property type="molecule type" value="Genomic_DNA"/>
</dbReference>